<name>A0ABQ7APW4_BRACR</name>
<feature type="compositionally biased region" description="Basic and acidic residues" evidence="1">
    <location>
        <begin position="28"/>
        <end position="37"/>
    </location>
</feature>
<gene>
    <name evidence="2" type="ORF">DY000_02061803</name>
</gene>
<comment type="caution">
    <text evidence="2">The sequence shown here is derived from an EMBL/GenBank/DDBJ whole genome shotgun (WGS) entry which is preliminary data.</text>
</comment>
<evidence type="ECO:0000256" key="1">
    <source>
        <dbReference type="SAM" id="MobiDB-lite"/>
    </source>
</evidence>
<evidence type="ECO:0000313" key="3">
    <source>
        <dbReference type="Proteomes" id="UP000266723"/>
    </source>
</evidence>
<proteinExistence type="predicted"/>
<reference evidence="2 3" key="1">
    <citation type="journal article" date="2020" name="BMC Genomics">
        <title>Intraspecific diversification of the crop wild relative Brassica cretica Lam. using demographic model selection.</title>
        <authorList>
            <person name="Kioukis A."/>
            <person name="Michalopoulou V.A."/>
            <person name="Briers L."/>
            <person name="Pirintsos S."/>
            <person name="Studholme D.J."/>
            <person name="Pavlidis P."/>
            <person name="Sarris P.F."/>
        </authorList>
    </citation>
    <scope>NUCLEOTIDE SEQUENCE [LARGE SCALE GENOMIC DNA]</scope>
    <source>
        <strain evidence="3">cv. PFS-1207/04</strain>
    </source>
</reference>
<keyword evidence="3" id="KW-1185">Reference proteome</keyword>
<protein>
    <submittedName>
        <fullName evidence="2">Uncharacterized protein</fullName>
    </submittedName>
</protein>
<dbReference type="Proteomes" id="UP000266723">
    <property type="component" value="Unassembled WGS sequence"/>
</dbReference>
<organism evidence="2 3">
    <name type="scientific">Brassica cretica</name>
    <name type="common">Mustard</name>
    <dbReference type="NCBI Taxonomy" id="69181"/>
    <lineage>
        <taxon>Eukaryota</taxon>
        <taxon>Viridiplantae</taxon>
        <taxon>Streptophyta</taxon>
        <taxon>Embryophyta</taxon>
        <taxon>Tracheophyta</taxon>
        <taxon>Spermatophyta</taxon>
        <taxon>Magnoliopsida</taxon>
        <taxon>eudicotyledons</taxon>
        <taxon>Gunneridae</taxon>
        <taxon>Pentapetalae</taxon>
        <taxon>rosids</taxon>
        <taxon>malvids</taxon>
        <taxon>Brassicales</taxon>
        <taxon>Brassicaceae</taxon>
        <taxon>Brassiceae</taxon>
        <taxon>Brassica</taxon>
    </lineage>
</organism>
<evidence type="ECO:0000313" key="2">
    <source>
        <dbReference type="EMBL" id="KAF3516172.1"/>
    </source>
</evidence>
<accession>A0ABQ7APW4</accession>
<sequence length="75" mass="8269">MENIYSRPLKTDVSAGRKVESSWANGIKSDKGGEPLHQRRSLNCNLITGPPDLTQIRLKPHKTLQIPSSLASHHG</sequence>
<dbReference type="EMBL" id="QGKV02001556">
    <property type="protein sequence ID" value="KAF3516172.1"/>
    <property type="molecule type" value="Genomic_DNA"/>
</dbReference>
<feature type="region of interest" description="Disordered" evidence="1">
    <location>
        <begin position="1"/>
        <end position="37"/>
    </location>
</feature>